<dbReference type="AlphaFoldDB" id="A0A7G6X639"/>
<name>A0A7G6X639_9ACTN</name>
<organism evidence="5 6">
    <name type="scientific">Kribbella qitaiheensis</name>
    <dbReference type="NCBI Taxonomy" id="1544730"/>
    <lineage>
        <taxon>Bacteria</taxon>
        <taxon>Bacillati</taxon>
        <taxon>Actinomycetota</taxon>
        <taxon>Actinomycetes</taxon>
        <taxon>Propionibacteriales</taxon>
        <taxon>Kribbellaceae</taxon>
        <taxon>Kribbella</taxon>
    </lineage>
</organism>
<dbReference type="Proteomes" id="UP000515563">
    <property type="component" value="Chromosome"/>
</dbReference>
<evidence type="ECO:0000313" key="5">
    <source>
        <dbReference type="EMBL" id="QNE21704.1"/>
    </source>
</evidence>
<reference evidence="5 6" key="2">
    <citation type="journal article" date="2020" name="Microbiol. Resour. Announc.">
        <title>Antarctic desert soil bacteria exhibit high novel natural product potential, evaluated through long-read genome sequencing and comparative genomics.</title>
        <authorList>
            <person name="Benaud N."/>
            <person name="Edwards R.J."/>
            <person name="Amos T.G."/>
            <person name="D'Agostino P.M."/>
            <person name="Gutierrez-Chavez C."/>
            <person name="Montgomery K."/>
            <person name="Nicetic I."/>
            <person name="Ferrari B.C."/>
        </authorList>
    </citation>
    <scope>NUCLEOTIDE SEQUENCE [LARGE SCALE GENOMIC DNA]</scope>
    <source>
        <strain evidence="5 6">SPB151</strain>
    </source>
</reference>
<accession>A0A7G6X639</accession>
<keyword evidence="2" id="KW-0597">Phosphoprotein</keyword>
<keyword evidence="5" id="KW-0012">Acyltransferase</keyword>
<dbReference type="KEGG" id="kqi:F1D05_32020"/>
<gene>
    <name evidence="5" type="ORF">F1D05_32020</name>
</gene>
<keyword evidence="1" id="KW-0596">Phosphopantetheine</keyword>
<dbReference type="Pfam" id="PF00698">
    <property type="entry name" value="Acyl_transf_1"/>
    <property type="match status" value="1"/>
</dbReference>
<dbReference type="SUPFAM" id="SSF52151">
    <property type="entry name" value="FabD/lysophospholipase-like"/>
    <property type="match status" value="1"/>
</dbReference>
<keyword evidence="5" id="KW-0808">Transferase</keyword>
<reference evidence="6" key="1">
    <citation type="submission" date="2019-09" db="EMBL/GenBank/DDBJ databases">
        <title>Antimicrobial potential of Antarctic Bacteria.</title>
        <authorList>
            <person name="Benaud N."/>
            <person name="Edwards R.J."/>
            <person name="Ferrari B.C."/>
        </authorList>
    </citation>
    <scope>NUCLEOTIDE SEQUENCE [LARGE SCALE GENOMIC DNA]</scope>
    <source>
        <strain evidence="6">SPB151</strain>
    </source>
</reference>
<dbReference type="InterPro" id="IPR014043">
    <property type="entry name" value="Acyl_transferase_dom"/>
</dbReference>
<dbReference type="GO" id="GO:0006633">
    <property type="term" value="P:fatty acid biosynthetic process"/>
    <property type="evidence" value="ECO:0007669"/>
    <property type="project" value="TreeGrafter"/>
</dbReference>
<dbReference type="InterPro" id="IPR001227">
    <property type="entry name" value="Ac_transferase_dom_sf"/>
</dbReference>
<evidence type="ECO:0000313" key="6">
    <source>
        <dbReference type="Proteomes" id="UP000515563"/>
    </source>
</evidence>
<dbReference type="PANTHER" id="PTHR43775">
    <property type="entry name" value="FATTY ACID SYNTHASE"/>
    <property type="match status" value="1"/>
</dbReference>
<dbReference type="PANTHER" id="PTHR43775:SF37">
    <property type="entry name" value="SI:DKEY-61P9.11"/>
    <property type="match status" value="1"/>
</dbReference>
<evidence type="ECO:0000259" key="4">
    <source>
        <dbReference type="Pfam" id="PF00698"/>
    </source>
</evidence>
<dbReference type="EMBL" id="CP043661">
    <property type="protein sequence ID" value="QNE21704.1"/>
    <property type="molecule type" value="Genomic_DNA"/>
</dbReference>
<dbReference type="InterPro" id="IPR050091">
    <property type="entry name" value="PKS_NRPS_Biosynth_Enz"/>
</dbReference>
<feature type="region of interest" description="Disordered" evidence="3">
    <location>
        <begin position="1"/>
        <end position="41"/>
    </location>
</feature>
<evidence type="ECO:0000256" key="1">
    <source>
        <dbReference type="ARBA" id="ARBA00022450"/>
    </source>
</evidence>
<feature type="compositionally biased region" description="Basic residues" evidence="3">
    <location>
        <begin position="15"/>
        <end position="30"/>
    </location>
</feature>
<evidence type="ECO:0000256" key="3">
    <source>
        <dbReference type="SAM" id="MobiDB-lite"/>
    </source>
</evidence>
<proteinExistence type="predicted"/>
<keyword evidence="6" id="KW-1185">Reference proteome</keyword>
<sequence>MGLLRPPTELDQPPHPRRKRTRVRRNHRRTSPPPPLGNGLSLRNAVLTGIPPNTPYKNVAAGFGVQVALGLLWRRRGVVPGGVVGHSVGEVAAAVLAGVVSVTDGARVIAAVADGGQLATLEVHGYPLERRAGRVVELPLASWRRW</sequence>
<dbReference type="Gene3D" id="3.40.366.10">
    <property type="entry name" value="Malonyl-Coenzyme A Acyl Carrier Protein, domain 2"/>
    <property type="match status" value="1"/>
</dbReference>
<dbReference type="InterPro" id="IPR016035">
    <property type="entry name" value="Acyl_Trfase/lysoPLipase"/>
</dbReference>
<feature type="domain" description="Malonyl-CoA:ACP transacylase (MAT)" evidence="4">
    <location>
        <begin position="63"/>
        <end position="110"/>
    </location>
</feature>
<dbReference type="GO" id="GO:0004312">
    <property type="term" value="F:fatty acid synthase activity"/>
    <property type="evidence" value="ECO:0007669"/>
    <property type="project" value="TreeGrafter"/>
</dbReference>
<protein>
    <submittedName>
        <fullName evidence="5">Acyltransferase domain-containing protein</fullName>
    </submittedName>
</protein>
<evidence type="ECO:0000256" key="2">
    <source>
        <dbReference type="ARBA" id="ARBA00022553"/>
    </source>
</evidence>